<organism evidence="3 4">
    <name type="scientific">Halogeometricum luteum</name>
    <dbReference type="NCBI Taxonomy" id="2950537"/>
    <lineage>
        <taxon>Archaea</taxon>
        <taxon>Methanobacteriati</taxon>
        <taxon>Methanobacteriota</taxon>
        <taxon>Stenosarchaea group</taxon>
        <taxon>Halobacteria</taxon>
        <taxon>Halobacteriales</taxon>
        <taxon>Haloferacaceae</taxon>
        <taxon>Halogeometricum</taxon>
    </lineage>
</organism>
<feature type="transmembrane region" description="Helical" evidence="1">
    <location>
        <begin position="53"/>
        <end position="75"/>
    </location>
</feature>
<dbReference type="EMBL" id="JAMQOQ010000003">
    <property type="protein sequence ID" value="MDS0294920.1"/>
    <property type="molecule type" value="Genomic_DNA"/>
</dbReference>
<protein>
    <submittedName>
        <fullName evidence="3">Sensor domain-containing protein</fullName>
    </submittedName>
</protein>
<comment type="caution">
    <text evidence="3">The sequence shown here is derived from an EMBL/GenBank/DDBJ whole genome shotgun (WGS) entry which is preliminary data.</text>
</comment>
<evidence type="ECO:0000259" key="2">
    <source>
        <dbReference type="Pfam" id="PF13796"/>
    </source>
</evidence>
<gene>
    <name evidence="3" type="ORF">NDI79_12140</name>
</gene>
<dbReference type="InterPro" id="IPR025828">
    <property type="entry name" value="Put_sensor_dom"/>
</dbReference>
<feature type="transmembrane region" description="Helical" evidence="1">
    <location>
        <begin position="131"/>
        <end position="154"/>
    </location>
</feature>
<feature type="transmembrane region" description="Helical" evidence="1">
    <location>
        <begin position="180"/>
        <end position="198"/>
    </location>
</feature>
<keyword evidence="1" id="KW-0472">Membrane</keyword>
<keyword evidence="1" id="KW-0812">Transmembrane</keyword>
<evidence type="ECO:0000313" key="3">
    <source>
        <dbReference type="EMBL" id="MDS0294920.1"/>
    </source>
</evidence>
<proteinExistence type="predicted"/>
<feature type="transmembrane region" description="Helical" evidence="1">
    <location>
        <begin position="31"/>
        <end position="47"/>
    </location>
</feature>
<keyword evidence="1" id="KW-1133">Transmembrane helix</keyword>
<sequence>MPSLSSSHTPLVGAVRAAVSPVFAKRTYKRLAYLIVALPLAMFYWTLFSFGMVFGAVLSILLVGVAILLLMVLLVRLLTALERRLAGALLDVSLAQTNDVDFGDGIGGQLRGYLDAPSTWRGFGFLSLKSFLGIVGGVLVYGVAQGLSLVSAVVSRPTEIGFGEVNGEPVTWTVETVPETVLATGAGLCLIVLTLHLANGFGYVAERMATALLGTPTAGSEHS</sequence>
<evidence type="ECO:0000313" key="4">
    <source>
        <dbReference type="Proteomes" id="UP001254813"/>
    </source>
</evidence>
<feature type="domain" description="Putative sensor" evidence="2">
    <location>
        <begin position="33"/>
        <end position="213"/>
    </location>
</feature>
<reference evidence="3 4" key="1">
    <citation type="submission" date="2022-06" db="EMBL/GenBank/DDBJ databases">
        <title>Halogeometricum sp. a new haloarchaeum isolate from saline soil.</title>
        <authorList>
            <person name="Strakova D."/>
            <person name="Galisteo C."/>
            <person name="Sanchez-Porro C."/>
            <person name="Ventosa A."/>
        </authorList>
    </citation>
    <scope>NUCLEOTIDE SEQUENCE [LARGE SCALE GENOMIC DNA]</scope>
    <source>
        <strain evidence="4">S3BR25-2</strain>
    </source>
</reference>
<evidence type="ECO:0000256" key="1">
    <source>
        <dbReference type="SAM" id="Phobius"/>
    </source>
</evidence>
<dbReference type="Pfam" id="PF13796">
    <property type="entry name" value="Sensor"/>
    <property type="match status" value="1"/>
</dbReference>
<keyword evidence="4" id="KW-1185">Reference proteome</keyword>
<dbReference type="Proteomes" id="UP001254813">
    <property type="component" value="Unassembled WGS sequence"/>
</dbReference>
<dbReference type="RefSeq" id="WP_310928767.1">
    <property type="nucleotide sequence ID" value="NZ_JAMQOQ010000003.1"/>
</dbReference>
<accession>A0ABU2G2C1</accession>
<name>A0ABU2G2C1_9EURY</name>